<accession>A0AA38X0T3</accession>
<proteinExistence type="predicted"/>
<comment type="caution">
    <text evidence="2">The sequence shown here is derived from an EMBL/GenBank/DDBJ whole genome shotgun (WGS) entry which is preliminary data.</text>
</comment>
<protein>
    <submittedName>
        <fullName evidence="2">Uncharacterized protein</fullName>
    </submittedName>
</protein>
<feature type="compositionally biased region" description="Polar residues" evidence="1">
    <location>
        <begin position="110"/>
        <end position="119"/>
    </location>
</feature>
<keyword evidence="3" id="KW-1185">Reference proteome</keyword>
<evidence type="ECO:0000313" key="2">
    <source>
        <dbReference type="EMBL" id="KAJ9604622.1"/>
    </source>
</evidence>
<sequence>MSSSNQVNGRTDLVAKDAMYLFELMRDSPHPFLLHIGPYAEKTGTKPNSIIKRLGEIKKRNGLNIVTTTNAPGDNRSYTTPRPRQSAIQNDNVARPVGVKRERKPKPNTPKASNGNNGVKTEDTPTPAELHNLPTPATSPAATTPSSPPPTNLIGSAMNKPAFANPPAPILVNPLTQVPMQMPAYMPQKRTLNDMGGDHYANGEANVLKKVKTETWSFS</sequence>
<organism evidence="2 3">
    <name type="scientific">Cladophialophora chaetospira</name>
    <dbReference type="NCBI Taxonomy" id="386627"/>
    <lineage>
        <taxon>Eukaryota</taxon>
        <taxon>Fungi</taxon>
        <taxon>Dikarya</taxon>
        <taxon>Ascomycota</taxon>
        <taxon>Pezizomycotina</taxon>
        <taxon>Eurotiomycetes</taxon>
        <taxon>Chaetothyriomycetidae</taxon>
        <taxon>Chaetothyriales</taxon>
        <taxon>Herpotrichiellaceae</taxon>
        <taxon>Cladophialophora</taxon>
    </lineage>
</organism>
<evidence type="ECO:0000313" key="3">
    <source>
        <dbReference type="Proteomes" id="UP001172673"/>
    </source>
</evidence>
<dbReference type="EMBL" id="JAPDRK010000018">
    <property type="protein sequence ID" value="KAJ9604622.1"/>
    <property type="molecule type" value="Genomic_DNA"/>
</dbReference>
<reference evidence="2" key="1">
    <citation type="submission" date="2022-10" db="EMBL/GenBank/DDBJ databases">
        <title>Culturing micro-colonial fungi from biological soil crusts in the Mojave desert and describing Neophaeococcomyces mojavensis, and introducing the new genera and species Taxawa tesnikishii.</title>
        <authorList>
            <person name="Kurbessoian T."/>
            <person name="Stajich J.E."/>
        </authorList>
    </citation>
    <scope>NUCLEOTIDE SEQUENCE</scope>
    <source>
        <strain evidence="2">TK_41</strain>
    </source>
</reference>
<dbReference type="Proteomes" id="UP001172673">
    <property type="component" value="Unassembled WGS sequence"/>
</dbReference>
<feature type="compositionally biased region" description="Low complexity" evidence="1">
    <location>
        <begin position="134"/>
        <end position="145"/>
    </location>
</feature>
<name>A0AA38X0T3_9EURO</name>
<feature type="compositionally biased region" description="Polar residues" evidence="1">
    <location>
        <begin position="65"/>
        <end position="92"/>
    </location>
</feature>
<evidence type="ECO:0000256" key="1">
    <source>
        <dbReference type="SAM" id="MobiDB-lite"/>
    </source>
</evidence>
<gene>
    <name evidence="2" type="ORF">H2200_010736</name>
</gene>
<dbReference type="AlphaFoldDB" id="A0AA38X0T3"/>
<feature type="region of interest" description="Disordered" evidence="1">
    <location>
        <begin position="65"/>
        <end position="160"/>
    </location>
</feature>